<keyword evidence="1" id="KW-0472">Membrane</keyword>
<evidence type="ECO:0000313" key="3">
    <source>
        <dbReference type="Proteomes" id="UP001158045"/>
    </source>
</evidence>
<comment type="caution">
    <text evidence="2">The sequence shown here is derived from an EMBL/GenBank/DDBJ whole genome shotgun (WGS) entry which is preliminary data.</text>
</comment>
<organism evidence="2 3">
    <name type="scientific">Fusibacter bizertensis</name>
    <dbReference type="NCBI Taxonomy" id="1488331"/>
    <lineage>
        <taxon>Bacteria</taxon>
        <taxon>Bacillati</taxon>
        <taxon>Bacillota</taxon>
        <taxon>Clostridia</taxon>
        <taxon>Eubacteriales</taxon>
        <taxon>Eubacteriales Family XII. Incertae Sedis</taxon>
        <taxon>Fusibacter</taxon>
    </lineage>
</organism>
<dbReference type="EMBL" id="JARYZI010000004">
    <property type="protein sequence ID" value="MDH8678133.1"/>
    <property type="molecule type" value="Genomic_DNA"/>
</dbReference>
<keyword evidence="1" id="KW-1133">Transmembrane helix</keyword>
<reference evidence="2 3" key="1">
    <citation type="submission" date="2023-04" db="EMBL/GenBank/DDBJ databases">
        <title>Fusibacter bizertensis strain WBS, isolated from littoral bottom sediments of the Arctic seas - biochemical and genomic analysis.</title>
        <authorList>
            <person name="Brioukhanov A.L."/>
        </authorList>
    </citation>
    <scope>NUCLEOTIDE SEQUENCE [LARGE SCALE GENOMIC DNA]</scope>
    <source>
        <strain evidence="2 3">WBS</strain>
    </source>
</reference>
<feature type="transmembrane region" description="Helical" evidence="1">
    <location>
        <begin position="12"/>
        <end position="33"/>
    </location>
</feature>
<evidence type="ECO:0000256" key="1">
    <source>
        <dbReference type="SAM" id="Phobius"/>
    </source>
</evidence>
<proteinExistence type="predicted"/>
<dbReference type="Proteomes" id="UP001158045">
    <property type="component" value="Unassembled WGS sequence"/>
</dbReference>
<feature type="transmembrane region" description="Helical" evidence="1">
    <location>
        <begin position="182"/>
        <end position="201"/>
    </location>
</feature>
<keyword evidence="3" id="KW-1185">Reference proteome</keyword>
<sequence>MNSKNKLLKSVIKHFLIMIGLCIMVSIGLYLLSLSPTVKVHPNAYRDMIRNVVVIYVLFFCVLKSTEYLLNRYIVGNSDENEKFSLREYFERITPYETIAITFTLLTIVNSIMMLTGVDTPKEGVSAYIHLITRLGIITLVVITIFYKEIKERLKCFDHKELNLFDVMFGHKKDAFISVSKTFTNTIVLYCIMMITFQWSFDFLGGRNFYVSLLVVLGIITLIRVTSSLIGPFFRKQIK</sequence>
<evidence type="ECO:0000313" key="2">
    <source>
        <dbReference type="EMBL" id="MDH8678133.1"/>
    </source>
</evidence>
<feature type="transmembrane region" description="Helical" evidence="1">
    <location>
        <begin position="96"/>
        <end position="115"/>
    </location>
</feature>
<feature type="transmembrane region" description="Helical" evidence="1">
    <location>
        <begin position="53"/>
        <end position="75"/>
    </location>
</feature>
<name>A0ABT6NCI7_9FIRM</name>
<gene>
    <name evidence="2" type="ORF">QE109_08235</name>
</gene>
<feature type="transmembrane region" description="Helical" evidence="1">
    <location>
        <begin position="213"/>
        <end position="234"/>
    </location>
</feature>
<evidence type="ECO:0008006" key="4">
    <source>
        <dbReference type="Google" id="ProtNLM"/>
    </source>
</evidence>
<feature type="transmembrane region" description="Helical" evidence="1">
    <location>
        <begin position="127"/>
        <end position="147"/>
    </location>
</feature>
<accession>A0ABT6NCI7</accession>
<protein>
    <recommendedName>
        <fullName evidence="4">DUF3169 family protein</fullName>
    </recommendedName>
</protein>
<keyword evidence="1" id="KW-0812">Transmembrane</keyword>